<keyword evidence="1" id="KW-0732">Signal</keyword>
<feature type="signal peptide" evidence="1">
    <location>
        <begin position="1"/>
        <end position="21"/>
    </location>
</feature>
<proteinExistence type="predicted"/>
<evidence type="ECO:0000256" key="1">
    <source>
        <dbReference type="SAM" id="SignalP"/>
    </source>
</evidence>
<dbReference type="EMBL" id="GBRH01201748">
    <property type="protein sequence ID" value="JAD96147.1"/>
    <property type="molecule type" value="Transcribed_RNA"/>
</dbReference>
<name>A0A0A9EJE1_ARUDO</name>
<feature type="chain" id="PRO_5002044111" evidence="1">
    <location>
        <begin position="22"/>
        <end position="57"/>
    </location>
</feature>
<organism evidence="2">
    <name type="scientific">Arundo donax</name>
    <name type="common">Giant reed</name>
    <name type="synonym">Donax arundinaceus</name>
    <dbReference type="NCBI Taxonomy" id="35708"/>
    <lineage>
        <taxon>Eukaryota</taxon>
        <taxon>Viridiplantae</taxon>
        <taxon>Streptophyta</taxon>
        <taxon>Embryophyta</taxon>
        <taxon>Tracheophyta</taxon>
        <taxon>Spermatophyta</taxon>
        <taxon>Magnoliopsida</taxon>
        <taxon>Liliopsida</taxon>
        <taxon>Poales</taxon>
        <taxon>Poaceae</taxon>
        <taxon>PACMAD clade</taxon>
        <taxon>Arundinoideae</taxon>
        <taxon>Arundineae</taxon>
        <taxon>Arundo</taxon>
    </lineage>
</organism>
<reference evidence="2" key="2">
    <citation type="journal article" date="2015" name="Data Brief">
        <title>Shoot transcriptome of the giant reed, Arundo donax.</title>
        <authorList>
            <person name="Barrero R.A."/>
            <person name="Guerrero F.D."/>
            <person name="Moolhuijzen P."/>
            <person name="Goolsby J.A."/>
            <person name="Tidwell J."/>
            <person name="Bellgard S.E."/>
            <person name="Bellgard M.I."/>
        </authorList>
    </citation>
    <scope>NUCLEOTIDE SEQUENCE</scope>
    <source>
        <tissue evidence="2">Shoot tissue taken approximately 20 cm above the soil surface</tissue>
    </source>
</reference>
<dbReference type="AlphaFoldDB" id="A0A0A9EJE1"/>
<protein>
    <submittedName>
        <fullName evidence="2">Uncharacterized protein</fullName>
    </submittedName>
</protein>
<sequence length="57" mass="6345">MRGLGKSFLATVLRCCPVSSASTNPTQHSDCQHFLTEVRYDELQNSSVMLLAETRNT</sequence>
<reference evidence="2" key="1">
    <citation type="submission" date="2014-09" db="EMBL/GenBank/DDBJ databases">
        <authorList>
            <person name="Magalhaes I.L.F."/>
            <person name="Oliveira U."/>
            <person name="Santos F.R."/>
            <person name="Vidigal T.H.D.A."/>
            <person name="Brescovit A.D."/>
            <person name="Santos A.J."/>
        </authorList>
    </citation>
    <scope>NUCLEOTIDE SEQUENCE</scope>
    <source>
        <tissue evidence="2">Shoot tissue taken approximately 20 cm above the soil surface</tissue>
    </source>
</reference>
<accession>A0A0A9EJE1</accession>
<evidence type="ECO:0000313" key="2">
    <source>
        <dbReference type="EMBL" id="JAD96147.1"/>
    </source>
</evidence>